<proteinExistence type="inferred from homology"/>
<dbReference type="SUPFAM" id="SSF46785">
    <property type="entry name" value="Winged helix' DNA-binding domain"/>
    <property type="match status" value="1"/>
</dbReference>
<comment type="similarity">
    <text evidence="1">Belongs to the initiator RepB protein family.</text>
</comment>
<dbReference type="OrthoDB" id="581589at2"/>
<sequence length="261" mass="29337">MKSIEATTDQGQMVKPRELIEIRGAGPLTLSERRAFNILLDHAWGKDLLQPQHTFTIPTNNLKQDGQTNQRLKRSLRHLQQTLVIVIKPNGDEVTSQLLGSTRVKPNGDLTYSFPAELSDLLKDSSVFAKLDLEVMKSFSSKYAFALYEEISRRINLSHKMTEELDVQDLRDLLGVEDGKLSTHHNLRTKALEPALTEVNAITPYQVTILPKKKGRKVLGFVMGWSVKDISGMKKAYAELQQPKVGRKSRLEGTQASVIDC</sequence>
<dbReference type="InterPro" id="IPR036388">
    <property type="entry name" value="WH-like_DNA-bd_sf"/>
</dbReference>
<dbReference type="GO" id="GO:0006270">
    <property type="term" value="P:DNA replication initiation"/>
    <property type="evidence" value="ECO:0007669"/>
    <property type="project" value="InterPro"/>
</dbReference>
<evidence type="ECO:0000256" key="1">
    <source>
        <dbReference type="ARBA" id="ARBA00038283"/>
    </source>
</evidence>
<dbReference type="Pfam" id="PF01051">
    <property type="entry name" value="Rep3_N"/>
    <property type="match status" value="1"/>
</dbReference>
<evidence type="ECO:0000313" key="4">
    <source>
        <dbReference type="Proteomes" id="UP000220836"/>
    </source>
</evidence>
<protein>
    <submittedName>
        <fullName evidence="3">Initiator Replication protein</fullName>
    </submittedName>
</protein>
<evidence type="ECO:0000313" key="3">
    <source>
        <dbReference type="EMBL" id="SMX50716.1"/>
    </source>
</evidence>
<dbReference type="EMBL" id="FXYH01000044">
    <property type="protein sequence ID" value="SMX50716.1"/>
    <property type="molecule type" value="Genomic_DNA"/>
</dbReference>
<dbReference type="Gene3D" id="1.10.10.10">
    <property type="entry name" value="Winged helix-like DNA-binding domain superfamily/Winged helix DNA-binding domain"/>
    <property type="match status" value="1"/>
</dbReference>
<dbReference type="AlphaFoldDB" id="A0A238L8S4"/>
<organism evidence="3 4">
    <name type="scientific">Pelagimonas varians</name>
    <dbReference type="NCBI Taxonomy" id="696760"/>
    <lineage>
        <taxon>Bacteria</taxon>
        <taxon>Pseudomonadati</taxon>
        <taxon>Pseudomonadota</taxon>
        <taxon>Alphaproteobacteria</taxon>
        <taxon>Rhodobacterales</taxon>
        <taxon>Roseobacteraceae</taxon>
        <taxon>Pelagimonas</taxon>
    </lineage>
</organism>
<dbReference type="Proteomes" id="UP000220836">
    <property type="component" value="Unassembled WGS sequence"/>
</dbReference>
<feature type="domain" description="Initiator Rep protein WH1" evidence="2">
    <location>
        <begin position="13"/>
        <end position="149"/>
    </location>
</feature>
<name>A0A238L8S4_9RHOB</name>
<dbReference type="Pfam" id="PF21205">
    <property type="entry name" value="Rep3_C"/>
    <property type="match status" value="1"/>
</dbReference>
<accession>A0A238L8S4</accession>
<dbReference type="RefSeq" id="WP_097807143.1">
    <property type="nucleotide sequence ID" value="NZ_CBDIHF020000001.1"/>
</dbReference>
<keyword evidence="4" id="KW-1185">Reference proteome</keyword>
<dbReference type="InterPro" id="IPR036390">
    <property type="entry name" value="WH_DNA-bd_sf"/>
</dbReference>
<dbReference type="InterPro" id="IPR000525">
    <property type="entry name" value="Initiator_Rep_WH1"/>
</dbReference>
<dbReference type="GO" id="GO:0003887">
    <property type="term" value="F:DNA-directed DNA polymerase activity"/>
    <property type="evidence" value="ECO:0007669"/>
    <property type="project" value="InterPro"/>
</dbReference>
<evidence type="ECO:0000259" key="2">
    <source>
        <dbReference type="Pfam" id="PF01051"/>
    </source>
</evidence>
<gene>
    <name evidence="3" type="ORF">PEV8663_04776</name>
</gene>
<reference evidence="3 4" key="1">
    <citation type="submission" date="2017-05" db="EMBL/GenBank/DDBJ databases">
        <authorList>
            <person name="Song R."/>
            <person name="Chenine A.L."/>
            <person name="Ruprecht R.M."/>
        </authorList>
    </citation>
    <scope>NUCLEOTIDE SEQUENCE [LARGE SCALE GENOMIC DNA]</scope>
    <source>
        <strain evidence="3 4">CECT 8663</strain>
    </source>
</reference>